<protein>
    <submittedName>
        <fullName evidence="8">Fur family transcriptional regulator, zinc uptake regulator</fullName>
    </submittedName>
</protein>
<keyword evidence="3 7" id="KW-0862">Zinc</keyword>
<dbReference type="GO" id="GO:1900376">
    <property type="term" value="P:regulation of secondary metabolite biosynthetic process"/>
    <property type="evidence" value="ECO:0007669"/>
    <property type="project" value="TreeGrafter"/>
</dbReference>
<keyword evidence="2" id="KW-0678">Repressor</keyword>
<evidence type="ECO:0000313" key="8">
    <source>
        <dbReference type="EMBL" id="SFS36949.1"/>
    </source>
</evidence>
<keyword evidence="4" id="KW-0805">Transcription regulation</keyword>
<dbReference type="GO" id="GO:0045892">
    <property type="term" value="P:negative regulation of DNA-templated transcription"/>
    <property type="evidence" value="ECO:0007669"/>
    <property type="project" value="TreeGrafter"/>
</dbReference>
<dbReference type="AlphaFoldDB" id="A0A1I6P9U3"/>
<feature type="binding site" evidence="7">
    <location>
        <position position="118"/>
    </location>
    <ligand>
        <name>Zn(2+)</name>
        <dbReference type="ChEBI" id="CHEBI:29105"/>
    </ligand>
</feature>
<dbReference type="OrthoDB" id="9801127at2"/>
<evidence type="ECO:0000256" key="7">
    <source>
        <dbReference type="PIRSR" id="PIRSR602481-1"/>
    </source>
</evidence>
<keyword evidence="7" id="KW-0479">Metal-binding</keyword>
<feature type="binding site" evidence="7">
    <location>
        <position position="157"/>
    </location>
    <ligand>
        <name>Zn(2+)</name>
        <dbReference type="ChEBI" id="CHEBI:29105"/>
    </ligand>
</feature>
<dbReference type="InterPro" id="IPR002481">
    <property type="entry name" value="FUR"/>
</dbReference>
<sequence length="164" mass="17025">MGDACHHHHDDGPPSAEAVSVSLAAADARLTAEGERMTPARLRVLELLLAAGEPVKAYDLIARFGEDGQPAKPPTVYRALEFLERKGLAHRIASISAYVACTEGGPAHAAAFLICDCCGATAEVTAPLAGALDRAAHDAGYDIVRTTVEAHGRCPACRDAAEAA</sequence>
<dbReference type="Gene3D" id="1.10.10.10">
    <property type="entry name" value="Winged helix-like DNA-binding domain superfamily/Winged helix DNA-binding domain"/>
    <property type="match status" value="1"/>
</dbReference>
<keyword evidence="6" id="KW-0804">Transcription</keyword>
<evidence type="ECO:0000313" key="9">
    <source>
        <dbReference type="Proteomes" id="UP000198788"/>
    </source>
</evidence>
<feature type="binding site" evidence="7">
    <location>
        <position position="115"/>
    </location>
    <ligand>
        <name>Zn(2+)</name>
        <dbReference type="ChEBI" id="CHEBI:29105"/>
    </ligand>
</feature>
<dbReference type="STRING" id="871741.SAMN05192570_0964"/>
<evidence type="ECO:0000256" key="3">
    <source>
        <dbReference type="ARBA" id="ARBA00022833"/>
    </source>
</evidence>
<dbReference type="SUPFAM" id="SSF46785">
    <property type="entry name" value="Winged helix' DNA-binding domain"/>
    <property type="match status" value="1"/>
</dbReference>
<dbReference type="InterPro" id="IPR036390">
    <property type="entry name" value="WH_DNA-bd_sf"/>
</dbReference>
<evidence type="ECO:0000256" key="2">
    <source>
        <dbReference type="ARBA" id="ARBA00022491"/>
    </source>
</evidence>
<dbReference type="GO" id="GO:0008270">
    <property type="term" value="F:zinc ion binding"/>
    <property type="evidence" value="ECO:0007669"/>
    <property type="project" value="TreeGrafter"/>
</dbReference>
<evidence type="ECO:0000256" key="4">
    <source>
        <dbReference type="ARBA" id="ARBA00023015"/>
    </source>
</evidence>
<dbReference type="Gene3D" id="3.30.1490.190">
    <property type="match status" value="1"/>
</dbReference>
<comment type="cofactor">
    <cofactor evidence="7">
        <name>Zn(2+)</name>
        <dbReference type="ChEBI" id="CHEBI:29105"/>
    </cofactor>
    <text evidence="7">Binds 1 zinc ion per subunit.</text>
</comment>
<dbReference type="PANTHER" id="PTHR33202">
    <property type="entry name" value="ZINC UPTAKE REGULATION PROTEIN"/>
    <property type="match status" value="1"/>
</dbReference>
<dbReference type="GO" id="GO:0003700">
    <property type="term" value="F:DNA-binding transcription factor activity"/>
    <property type="evidence" value="ECO:0007669"/>
    <property type="project" value="InterPro"/>
</dbReference>
<dbReference type="GO" id="GO:0005829">
    <property type="term" value="C:cytosol"/>
    <property type="evidence" value="ECO:0007669"/>
    <property type="project" value="TreeGrafter"/>
</dbReference>
<dbReference type="RefSeq" id="WP_092307262.1">
    <property type="nucleotide sequence ID" value="NZ_FOZV01000001.1"/>
</dbReference>
<dbReference type="InterPro" id="IPR043135">
    <property type="entry name" value="Fur_C"/>
</dbReference>
<keyword evidence="5" id="KW-0238">DNA-binding</keyword>
<feature type="binding site" evidence="7">
    <location>
        <position position="154"/>
    </location>
    <ligand>
        <name>Zn(2+)</name>
        <dbReference type="ChEBI" id="CHEBI:29105"/>
    </ligand>
</feature>
<dbReference type="GO" id="GO:0000976">
    <property type="term" value="F:transcription cis-regulatory region binding"/>
    <property type="evidence" value="ECO:0007669"/>
    <property type="project" value="TreeGrafter"/>
</dbReference>
<gene>
    <name evidence="8" type="ORF">SAMN05192570_0964</name>
</gene>
<comment type="similarity">
    <text evidence="1">Belongs to the Fur family.</text>
</comment>
<organism evidence="8 9">
    <name type="scientific">Brevundimonas viscosa</name>
    <dbReference type="NCBI Taxonomy" id="871741"/>
    <lineage>
        <taxon>Bacteria</taxon>
        <taxon>Pseudomonadati</taxon>
        <taxon>Pseudomonadota</taxon>
        <taxon>Alphaproteobacteria</taxon>
        <taxon>Caulobacterales</taxon>
        <taxon>Caulobacteraceae</taxon>
        <taxon>Brevundimonas</taxon>
    </lineage>
</organism>
<name>A0A1I6P9U3_9CAUL</name>
<evidence type="ECO:0000256" key="6">
    <source>
        <dbReference type="ARBA" id="ARBA00023163"/>
    </source>
</evidence>
<dbReference type="EMBL" id="FOZV01000001">
    <property type="protein sequence ID" value="SFS36949.1"/>
    <property type="molecule type" value="Genomic_DNA"/>
</dbReference>
<dbReference type="PANTHER" id="PTHR33202:SF6">
    <property type="entry name" value="ZINC UPTAKE REGULATION PROTEIN"/>
    <property type="match status" value="1"/>
</dbReference>
<evidence type="ECO:0000256" key="5">
    <source>
        <dbReference type="ARBA" id="ARBA00023125"/>
    </source>
</evidence>
<evidence type="ECO:0000256" key="1">
    <source>
        <dbReference type="ARBA" id="ARBA00007957"/>
    </source>
</evidence>
<proteinExistence type="inferred from homology"/>
<dbReference type="InterPro" id="IPR036388">
    <property type="entry name" value="WH-like_DNA-bd_sf"/>
</dbReference>
<reference evidence="9" key="1">
    <citation type="submission" date="2016-10" db="EMBL/GenBank/DDBJ databases">
        <authorList>
            <person name="Varghese N."/>
            <person name="Submissions S."/>
        </authorList>
    </citation>
    <scope>NUCLEOTIDE SEQUENCE [LARGE SCALE GENOMIC DNA]</scope>
    <source>
        <strain evidence="9">CGMCC 1.10683</strain>
    </source>
</reference>
<accession>A0A1I6P9U3</accession>
<dbReference type="Pfam" id="PF01475">
    <property type="entry name" value="FUR"/>
    <property type="match status" value="1"/>
</dbReference>
<dbReference type="Proteomes" id="UP000198788">
    <property type="component" value="Unassembled WGS sequence"/>
</dbReference>
<keyword evidence="9" id="KW-1185">Reference proteome</keyword>